<dbReference type="SUPFAM" id="SSF53590">
    <property type="entry name" value="Nucleoside hydrolase"/>
    <property type="match status" value="1"/>
</dbReference>
<dbReference type="InterPro" id="IPR022975">
    <property type="entry name" value="Pyrim_hydro_RihA"/>
</dbReference>
<dbReference type="InterPro" id="IPR023186">
    <property type="entry name" value="IUNH"/>
</dbReference>
<evidence type="ECO:0000259" key="4">
    <source>
        <dbReference type="Pfam" id="PF01156"/>
    </source>
</evidence>
<dbReference type="Gene3D" id="3.90.245.10">
    <property type="entry name" value="Ribonucleoside hydrolase-like"/>
    <property type="match status" value="1"/>
</dbReference>
<organism evidence="5 6">
    <name type="scientific">Klebsiella michiganensis (strain ATCC 8724 / DSM 4798 / JCM 20051 / NBRC 3318 / NRRL B-199 / KCTC 1686 / BUCSAV 143 / CCM 1901)</name>
    <dbReference type="NCBI Taxonomy" id="1006551"/>
    <lineage>
        <taxon>Bacteria</taxon>
        <taxon>Pseudomonadati</taxon>
        <taxon>Pseudomonadota</taxon>
        <taxon>Gammaproteobacteria</taxon>
        <taxon>Enterobacterales</taxon>
        <taxon>Enterobacteriaceae</taxon>
        <taxon>Klebsiella/Raoultella group</taxon>
        <taxon>Klebsiella</taxon>
    </lineage>
</organism>
<dbReference type="NCBIfam" id="NF007761">
    <property type="entry name" value="PRK10443.1"/>
    <property type="match status" value="1"/>
</dbReference>
<dbReference type="InterPro" id="IPR015910">
    <property type="entry name" value="I/U_nuclsd_hydro_CS"/>
</dbReference>
<comment type="similarity">
    <text evidence="3">Belongs to the IUNH family. RihA subfamily.</text>
</comment>
<dbReference type="PROSITE" id="PS01247">
    <property type="entry name" value="IUNH"/>
    <property type="match status" value="1"/>
</dbReference>
<accession>A0A0H3H8R4</accession>
<dbReference type="InterPro" id="IPR036452">
    <property type="entry name" value="Ribo_hydro-like"/>
</dbReference>
<dbReference type="GO" id="GO:0045437">
    <property type="term" value="F:uridine nucleosidase activity"/>
    <property type="evidence" value="ECO:0007669"/>
    <property type="project" value="InterPro"/>
</dbReference>
<dbReference type="RefSeq" id="WP_014229246.1">
    <property type="nucleotide sequence ID" value="NC_016612.1"/>
</dbReference>
<evidence type="ECO:0000313" key="5">
    <source>
        <dbReference type="EMBL" id="AEX05687.1"/>
    </source>
</evidence>
<dbReference type="CDD" id="cd02651">
    <property type="entry name" value="nuc_hydro_IU_UC_XIUA"/>
    <property type="match status" value="1"/>
</dbReference>
<proteinExistence type="inferred from homology"/>
<evidence type="ECO:0000256" key="1">
    <source>
        <dbReference type="ARBA" id="ARBA00022801"/>
    </source>
</evidence>
<evidence type="ECO:0000256" key="2">
    <source>
        <dbReference type="ARBA" id="ARBA00023295"/>
    </source>
</evidence>
<protein>
    <recommendedName>
        <fullName evidence="3">Pyrimidine-specific ribonucleoside hydrolase RihA</fullName>
        <ecNumber evidence="3">3.2.-.-</ecNumber>
    </recommendedName>
    <alternativeName>
        <fullName evidence="3">Cytidine/uridine-specific hydrolase</fullName>
    </alternativeName>
</protein>
<dbReference type="GO" id="GO:0006206">
    <property type="term" value="P:pyrimidine nucleobase metabolic process"/>
    <property type="evidence" value="ECO:0007669"/>
    <property type="project" value="UniProtKB-UniRule"/>
</dbReference>
<dbReference type="GO" id="GO:0006152">
    <property type="term" value="P:purine nucleoside catabolic process"/>
    <property type="evidence" value="ECO:0007669"/>
    <property type="project" value="TreeGrafter"/>
</dbReference>
<dbReference type="EC" id="3.2.-.-" evidence="3"/>
<dbReference type="PATRIC" id="fig|1006551.4.peg.3969"/>
<feature type="domain" description="Inosine/uridine-preferring nucleoside hydrolase" evidence="4">
    <location>
        <begin position="5"/>
        <end position="300"/>
    </location>
</feature>
<feature type="active site" evidence="3">
    <location>
        <position position="240"/>
    </location>
</feature>
<dbReference type="HOGENOM" id="CLU_036838_2_0_6"/>
<dbReference type="Proteomes" id="UP000007843">
    <property type="component" value="Chromosome"/>
</dbReference>
<evidence type="ECO:0000313" key="6">
    <source>
        <dbReference type="Proteomes" id="UP000007843"/>
    </source>
</evidence>
<keyword evidence="2 3" id="KW-0326">Glycosidase</keyword>
<dbReference type="GO" id="GO:0015949">
    <property type="term" value="P:nucleobase-containing small molecule interconversion"/>
    <property type="evidence" value="ECO:0007669"/>
    <property type="project" value="InterPro"/>
</dbReference>
<dbReference type="GO" id="GO:0008477">
    <property type="term" value="F:purine nucleosidase activity"/>
    <property type="evidence" value="ECO:0007669"/>
    <property type="project" value="TreeGrafter"/>
</dbReference>
<reference evidence="5 6" key="1">
    <citation type="journal article" date="2012" name="J. Bacteriol.">
        <title>Complete genome sequence of Klebsiella oxytoca KCTC 1686, used in production of 2,3-butanediol.</title>
        <authorList>
            <person name="Shin S.H."/>
            <person name="Kim S."/>
            <person name="Kim J.Y."/>
            <person name="Lee S."/>
            <person name="Um Y."/>
            <person name="Oh M.K."/>
            <person name="Kim Y.R."/>
            <person name="Lee J."/>
            <person name="Yang K.S."/>
        </authorList>
    </citation>
    <scope>NUCLEOTIDE SEQUENCE [LARGE SCALE GENOMIC DNA]</scope>
    <source>
        <strain evidence="6">ATCC 8724 / DSM 4798 / JCM 20051 / NBRC 3318 / NRRL B-199 / KCTC 1686</strain>
    </source>
</reference>
<dbReference type="Pfam" id="PF01156">
    <property type="entry name" value="IU_nuc_hydro"/>
    <property type="match status" value="1"/>
</dbReference>
<dbReference type="KEGG" id="kox:KOX_19825"/>
<sequence>MALPVIIDCDPGHDDAIALVLALASPELNVKAVTSSAGNQTPDKTLRNVLRMLTLLKRPDIPVAGGALKPLMRELIIADNVHGESGLDGPALPEPGFAAQTCTAVELMAKTLRDSAEPVTIVATGPQTNVALLLNSHPELHAKIARIVIMGGAMVLGNWQPAVEFNIYVDPEAAEIVFQSGIPVVMAGLDVTHKAQIHVEDIERFRRIGNPISTIVAELLDFFLEYHKDEKWGFVGAPLHDPCTIAWLLKPEMFTTIERWVGVETQGKYTQGMTVVDFYNLTGRKPNATVMLDVDRQAFVDLLAERLAFYA</sequence>
<evidence type="ECO:0000256" key="3">
    <source>
        <dbReference type="HAMAP-Rule" id="MF_01431"/>
    </source>
</evidence>
<dbReference type="EMBL" id="CP003218">
    <property type="protein sequence ID" value="AEX05687.1"/>
    <property type="molecule type" value="Genomic_DNA"/>
</dbReference>
<dbReference type="HAMAP" id="MF_01431">
    <property type="entry name" value="Pyrim_hydro_RihA"/>
    <property type="match status" value="1"/>
</dbReference>
<gene>
    <name evidence="3 5" type="primary">rihA</name>
    <name evidence="5" type="ordered locus">KOX_19825</name>
</gene>
<dbReference type="InterPro" id="IPR001910">
    <property type="entry name" value="Inosine/uridine_hydrolase_dom"/>
</dbReference>
<dbReference type="FunFam" id="3.90.245.10:FF:000001">
    <property type="entry name" value="Pyrimidine-specific ribonucleoside hydrolase RihA"/>
    <property type="match status" value="1"/>
</dbReference>
<comment type="function">
    <text evidence="3">Hydrolyzes cytidine or uridine to ribose and cytosine or uracil, respectively.</text>
</comment>
<dbReference type="PANTHER" id="PTHR12304">
    <property type="entry name" value="INOSINE-URIDINE PREFERRING NUCLEOSIDE HYDROLASE"/>
    <property type="match status" value="1"/>
</dbReference>
<keyword evidence="1 3" id="KW-0378">Hydrolase</keyword>
<dbReference type="AlphaFoldDB" id="A0A0H3H8R4"/>
<dbReference type="GO" id="GO:0005829">
    <property type="term" value="C:cytosol"/>
    <property type="evidence" value="ECO:0007669"/>
    <property type="project" value="TreeGrafter"/>
</dbReference>
<name>A0A0H3H8R4_KLEM8</name>
<dbReference type="PANTHER" id="PTHR12304:SF4">
    <property type="entry name" value="URIDINE NUCLEOSIDASE"/>
    <property type="match status" value="1"/>
</dbReference>